<reference evidence="2 3" key="1">
    <citation type="journal article" date="2018" name="Front. Microbiol.">
        <title>Genome Sequencing of Streptomyces atratus SCSIOZH16 and Activation Production of Nocardamine via Metabolic Engineering.</title>
        <authorList>
            <person name="Li Y."/>
            <person name="Zhang C."/>
            <person name="Liu C."/>
            <person name="Ju J."/>
            <person name="Ma J."/>
        </authorList>
    </citation>
    <scope>NUCLEOTIDE SEQUENCE [LARGE SCALE GENOMIC DNA]</scope>
    <source>
        <strain evidence="2 3">SCSIO_ZH16</strain>
    </source>
</reference>
<feature type="signal peptide" evidence="1">
    <location>
        <begin position="1"/>
        <end position="20"/>
    </location>
</feature>
<evidence type="ECO:0000256" key="1">
    <source>
        <dbReference type="SAM" id="SignalP"/>
    </source>
</evidence>
<sequence>MKKRFLLGLVTATVAASAMATGAASTANATGPRNSPAPAMTPAGDGACDLGYVCGWQNPFFEGPRNLYTTTPTDCVNTAAVVQSITNATGRPLRVWSDSNCTGASDVVDPNQSVGNFSYTIYSVSNA</sequence>
<feature type="chain" id="PRO_5038623990" description="Peptidase inhibitor family I36" evidence="1">
    <location>
        <begin position="21"/>
        <end position="127"/>
    </location>
</feature>
<dbReference type="Proteomes" id="UP000252698">
    <property type="component" value="Chromosome"/>
</dbReference>
<dbReference type="Pfam" id="PF03995">
    <property type="entry name" value="Inhibitor_I36"/>
    <property type="match status" value="1"/>
</dbReference>
<evidence type="ECO:0008006" key="4">
    <source>
        <dbReference type="Google" id="ProtNLM"/>
    </source>
</evidence>
<name>A0A2Z5J8T2_STRAR</name>
<proteinExistence type="predicted"/>
<keyword evidence="1" id="KW-0732">Signal</keyword>
<organism evidence="2 3">
    <name type="scientific">Streptomyces atratus</name>
    <dbReference type="NCBI Taxonomy" id="1893"/>
    <lineage>
        <taxon>Bacteria</taxon>
        <taxon>Bacillati</taxon>
        <taxon>Actinomycetota</taxon>
        <taxon>Actinomycetes</taxon>
        <taxon>Kitasatosporales</taxon>
        <taxon>Streptomycetaceae</taxon>
        <taxon>Streptomyces</taxon>
    </lineage>
</organism>
<dbReference type="KEGG" id="sata:C5746_06550"/>
<accession>A0A2Z5J8T2</accession>
<evidence type="ECO:0000313" key="2">
    <source>
        <dbReference type="EMBL" id="AXE76623.1"/>
    </source>
</evidence>
<gene>
    <name evidence="2" type="ORF">C5746_06550</name>
</gene>
<dbReference type="EMBL" id="CP027306">
    <property type="protein sequence ID" value="AXE76623.1"/>
    <property type="molecule type" value="Genomic_DNA"/>
</dbReference>
<evidence type="ECO:0000313" key="3">
    <source>
        <dbReference type="Proteomes" id="UP000252698"/>
    </source>
</evidence>
<protein>
    <recommendedName>
        <fullName evidence="4">Peptidase inhibitor family I36</fullName>
    </recommendedName>
</protein>
<dbReference type="AlphaFoldDB" id="A0A2Z5J8T2"/>